<dbReference type="Pfam" id="PF13377">
    <property type="entry name" value="Peripla_BP_3"/>
    <property type="match status" value="1"/>
</dbReference>
<feature type="region of interest" description="Disordered" evidence="4">
    <location>
        <begin position="126"/>
        <end position="146"/>
    </location>
</feature>
<protein>
    <submittedName>
        <fullName evidence="6">LacI family transcriptional regulator</fullName>
    </submittedName>
</protein>
<dbReference type="GO" id="GO:0003700">
    <property type="term" value="F:DNA-binding transcription factor activity"/>
    <property type="evidence" value="ECO:0007669"/>
    <property type="project" value="TreeGrafter"/>
</dbReference>
<dbReference type="SUPFAM" id="SSF53822">
    <property type="entry name" value="Periplasmic binding protein-like I"/>
    <property type="match status" value="1"/>
</dbReference>
<dbReference type="PANTHER" id="PTHR30146">
    <property type="entry name" value="LACI-RELATED TRANSCRIPTIONAL REPRESSOR"/>
    <property type="match status" value="1"/>
</dbReference>
<evidence type="ECO:0000313" key="6">
    <source>
        <dbReference type="EMBL" id="NIY62796.1"/>
    </source>
</evidence>
<comment type="caution">
    <text evidence="6">The sequence shown here is derived from an EMBL/GenBank/DDBJ whole genome shotgun (WGS) entry which is preliminary data.</text>
</comment>
<evidence type="ECO:0000256" key="1">
    <source>
        <dbReference type="ARBA" id="ARBA00023015"/>
    </source>
</evidence>
<dbReference type="AlphaFoldDB" id="A0A7X6AV50"/>
<dbReference type="InterPro" id="IPR046335">
    <property type="entry name" value="LacI/GalR-like_sensor"/>
</dbReference>
<keyword evidence="2" id="KW-0238">DNA-binding</keyword>
<proteinExistence type="predicted"/>
<dbReference type="Proteomes" id="UP000536624">
    <property type="component" value="Unassembled WGS sequence"/>
</dbReference>
<dbReference type="EMBL" id="JAALLH010000001">
    <property type="protein sequence ID" value="NIY62796.1"/>
    <property type="molecule type" value="Genomic_DNA"/>
</dbReference>
<keyword evidence="3" id="KW-0804">Transcription</keyword>
<name>A0A7X6AV50_STRMQ</name>
<dbReference type="PANTHER" id="PTHR30146:SF109">
    <property type="entry name" value="HTH-TYPE TRANSCRIPTIONAL REGULATOR GALS"/>
    <property type="match status" value="1"/>
</dbReference>
<evidence type="ECO:0000256" key="2">
    <source>
        <dbReference type="ARBA" id="ARBA00023125"/>
    </source>
</evidence>
<dbReference type="Gene3D" id="3.40.50.2300">
    <property type="match status" value="2"/>
</dbReference>
<feature type="domain" description="Transcriptional regulator LacI/GalR-like sensor" evidence="5">
    <location>
        <begin position="35"/>
        <end position="109"/>
    </location>
</feature>
<keyword evidence="1" id="KW-0805">Transcription regulation</keyword>
<sequence>MILLGPDAQPADIDALGHRTVVVSVGRPVPRARVALTRAGVEVPRDLSVVGYDGSHLSHLMPIGLTTVRQDAVLMAEYAVRFAVERLGSGAPEPREAVLDPRLTVRGTSGPPPGVGARSRLRGVGVGGGHSFSKGSCPASSFSTRA</sequence>
<organism evidence="6 7">
    <name type="scientific">Streptomyces malaysiensis</name>
    <dbReference type="NCBI Taxonomy" id="92644"/>
    <lineage>
        <taxon>Bacteria</taxon>
        <taxon>Bacillati</taxon>
        <taxon>Actinomycetota</taxon>
        <taxon>Actinomycetes</taxon>
        <taxon>Kitasatosporales</taxon>
        <taxon>Streptomycetaceae</taxon>
        <taxon>Streptomyces</taxon>
        <taxon>Streptomyces violaceusniger group</taxon>
    </lineage>
</organism>
<dbReference type="GO" id="GO:0000976">
    <property type="term" value="F:transcription cis-regulatory region binding"/>
    <property type="evidence" value="ECO:0007669"/>
    <property type="project" value="TreeGrafter"/>
</dbReference>
<dbReference type="InterPro" id="IPR028082">
    <property type="entry name" value="Peripla_BP_I"/>
</dbReference>
<evidence type="ECO:0000313" key="7">
    <source>
        <dbReference type="Proteomes" id="UP000536624"/>
    </source>
</evidence>
<gene>
    <name evidence="6" type="ORF">SMALB_0716</name>
</gene>
<evidence type="ECO:0000256" key="3">
    <source>
        <dbReference type="ARBA" id="ARBA00023163"/>
    </source>
</evidence>
<evidence type="ECO:0000259" key="5">
    <source>
        <dbReference type="Pfam" id="PF13377"/>
    </source>
</evidence>
<reference evidence="6 7" key="1">
    <citation type="submission" date="2020-02" db="EMBL/GenBank/DDBJ databases">
        <title>Streptomyces malaysiensis DSM14702 (JHCC583434, PFL_A843) Genome sequencing and assembly.</title>
        <authorList>
            <person name="Samborskyy M."/>
        </authorList>
    </citation>
    <scope>NUCLEOTIDE SEQUENCE [LARGE SCALE GENOMIC DNA]</scope>
    <source>
        <strain evidence="6 7">DSM 14702</strain>
    </source>
</reference>
<accession>A0A7X6AV50</accession>
<evidence type="ECO:0000256" key="4">
    <source>
        <dbReference type="SAM" id="MobiDB-lite"/>
    </source>
</evidence>